<feature type="domain" description="DH" evidence="3">
    <location>
        <begin position="285"/>
        <end position="407"/>
    </location>
</feature>
<dbReference type="InterPro" id="IPR036034">
    <property type="entry name" value="PDZ_sf"/>
</dbReference>
<dbReference type="Proteomes" id="UP000005408">
    <property type="component" value="Unassembled WGS sequence"/>
</dbReference>
<organism evidence="5 6">
    <name type="scientific">Magallana gigas</name>
    <name type="common">Pacific oyster</name>
    <name type="synonym">Crassostrea gigas</name>
    <dbReference type="NCBI Taxonomy" id="29159"/>
    <lineage>
        <taxon>Eukaryota</taxon>
        <taxon>Metazoa</taxon>
        <taxon>Spiralia</taxon>
        <taxon>Lophotrochozoa</taxon>
        <taxon>Mollusca</taxon>
        <taxon>Bivalvia</taxon>
        <taxon>Autobranchia</taxon>
        <taxon>Pteriomorphia</taxon>
        <taxon>Ostreida</taxon>
        <taxon>Ostreoidea</taxon>
        <taxon>Ostreidae</taxon>
        <taxon>Magallana</taxon>
    </lineage>
</organism>
<feature type="signal peptide" evidence="2">
    <location>
        <begin position="1"/>
        <end position="16"/>
    </location>
</feature>
<dbReference type="InterPro" id="IPR035899">
    <property type="entry name" value="DBL_dom_sf"/>
</dbReference>
<accession>A0A8W8JLZ7</accession>
<dbReference type="CDD" id="cd00136">
    <property type="entry name" value="PDZ_canonical"/>
    <property type="match status" value="1"/>
</dbReference>
<dbReference type="PANTHER" id="PTHR46001">
    <property type="entry name" value="TIAM (MAMMALIAN TUMOR INVASION AND METASTASIS FACTOR) HOMOLOG"/>
    <property type="match status" value="1"/>
</dbReference>
<dbReference type="SMART" id="SM00325">
    <property type="entry name" value="RhoGEF"/>
    <property type="match status" value="1"/>
</dbReference>
<dbReference type="Gene3D" id="1.20.900.10">
    <property type="entry name" value="Dbl homology (DH) domain"/>
    <property type="match status" value="1"/>
</dbReference>
<evidence type="ECO:0000313" key="6">
    <source>
        <dbReference type="Proteomes" id="UP000005408"/>
    </source>
</evidence>
<keyword evidence="6" id="KW-1185">Reference proteome</keyword>
<dbReference type="SMART" id="SM00228">
    <property type="entry name" value="PDZ"/>
    <property type="match status" value="1"/>
</dbReference>
<dbReference type="PROSITE" id="PS50106">
    <property type="entry name" value="PDZ"/>
    <property type="match status" value="1"/>
</dbReference>
<dbReference type="AlphaFoldDB" id="A0A8W8JLZ7"/>
<evidence type="ECO:0000313" key="5">
    <source>
        <dbReference type="EnsemblMetazoa" id="G19964.3:cds"/>
    </source>
</evidence>
<dbReference type="GO" id="GO:0007264">
    <property type="term" value="P:small GTPase-mediated signal transduction"/>
    <property type="evidence" value="ECO:0007669"/>
    <property type="project" value="InterPro"/>
</dbReference>
<dbReference type="PROSITE" id="PS50010">
    <property type="entry name" value="DH_2"/>
    <property type="match status" value="1"/>
</dbReference>
<evidence type="ECO:0000259" key="3">
    <source>
        <dbReference type="PROSITE" id="PS50010"/>
    </source>
</evidence>
<feature type="region of interest" description="Disordered" evidence="1">
    <location>
        <begin position="428"/>
        <end position="453"/>
    </location>
</feature>
<feature type="domain" description="PDZ" evidence="4">
    <location>
        <begin position="90"/>
        <end position="171"/>
    </location>
</feature>
<dbReference type="GO" id="GO:0005085">
    <property type="term" value="F:guanyl-nucleotide exchange factor activity"/>
    <property type="evidence" value="ECO:0007669"/>
    <property type="project" value="InterPro"/>
</dbReference>
<dbReference type="CDD" id="cd00160">
    <property type="entry name" value="RhoGEF"/>
    <property type="match status" value="1"/>
</dbReference>
<protein>
    <recommendedName>
        <fullName evidence="7">T-lymphoma invasion and metastasis-inducing protein 2</fullName>
    </recommendedName>
</protein>
<dbReference type="InterPro" id="IPR043537">
    <property type="entry name" value="Tiam1/Tiam2/Sif"/>
</dbReference>
<dbReference type="Pfam" id="PF00621">
    <property type="entry name" value="RhoGEF"/>
    <property type="match status" value="1"/>
</dbReference>
<reference evidence="5" key="1">
    <citation type="submission" date="2022-08" db="UniProtKB">
        <authorList>
            <consortium name="EnsemblMetazoa"/>
        </authorList>
    </citation>
    <scope>IDENTIFICATION</scope>
    <source>
        <strain evidence="5">05x7-T-G4-1.051#20</strain>
    </source>
</reference>
<dbReference type="Gene3D" id="2.30.42.10">
    <property type="match status" value="1"/>
</dbReference>
<sequence length="453" mass="50863">MMLGLWGHVWWGQTICDALWTLLVKVNKQSTAQDLLESVCNKRQLDPLDHYVRITQSDTPPNTYIVLDPKDNIKNMKYESIEVCQKSVVQLHLTKSPEETEFGFTVEAELAEDFDKDDELRLYVSQVTPGSVAHRSLLSVGDEILVINSKIVSDLDMVYIETLLHESKSLVVTVRSLRTNHCPAAVTGSQSEISNMMCPPPPSQSRIPEKVIENLTVPSPKENSNQGEVDCLRKPGSLPDLAGPQIDHLIKNAEQVTAICRTGSEPSVLDSHVHHNCKPLSEAQKLRKVIMELIETERAYVKDLNCLTEQYLIPLQSATFLTSGEIQQLFGNIQEIVTFQQQFLISLEEAIQLEGDFFQTEDPKVFRDLELRRVLFSLGGSFLYYANHFKVYSSFCASHSRTQKILNPGVSTLTKSRAAALGHTRVVPHQTHPEDPQIPPPTAAAVLPDRPRY</sequence>
<evidence type="ECO:0000256" key="1">
    <source>
        <dbReference type="SAM" id="MobiDB-lite"/>
    </source>
</evidence>
<dbReference type="Pfam" id="PF00595">
    <property type="entry name" value="PDZ"/>
    <property type="match status" value="1"/>
</dbReference>
<evidence type="ECO:0000259" key="4">
    <source>
        <dbReference type="PROSITE" id="PS50106"/>
    </source>
</evidence>
<proteinExistence type="predicted"/>
<feature type="chain" id="PRO_5036456643" description="T-lymphoma invasion and metastasis-inducing protein 2" evidence="2">
    <location>
        <begin position="17"/>
        <end position="453"/>
    </location>
</feature>
<dbReference type="SUPFAM" id="SSF50156">
    <property type="entry name" value="PDZ domain-like"/>
    <property type="match status" value="1"/>
</dbReference>
<name>A0A8W8JLZ7_MAGGI</name>
<evidence type="ECO:0000256" key="2">
    <source>
        <dbReference type="SAM" id="SignalP"/>
    </source>
</evidence>
<dbReference type="InterPro" id="IPR001478">
    <property type="entry name" value="PDZ"/>
</dbReference>
<keyword evidence="2" id="KW-0732">Signal</keyword>
<dbReference type="SUPFAM" id="SSF48065">
    <property type="entry name" value="DBL homology domain (DH-domain)"/>
    <property type="match status" value="1"/>
</dbReference>
<evidence type="ECO:0008006" key="7">
    <source>
        <dbReference type="Google" id="ProtNLM"/>
    </source>
</evidence>
<dbReference type="PANTHER" id="PTHR46001:SF3">
    <property type="entry name" value="PROTEIN STILL LIFE, ISOFORM SIF TYPE 1"/>
    <property type="match status" value="1"/>
</dbReference>
<dbReference type="InterPro" id="IPR000219">
    <property type="entry name" value="DH_dom"/>
</dbReference>
<dbReference type="EnsemblMetazoa" id="G19964.3">
    <property type="protein sequence ID" value="G19964.3:cds"/>
    <property type="gene ID" value="G19964"/>
</dbReference>